<feature type="signal peptide" evidence="1">
    <location>
        <begin position="1"/>
        <end position="20"/>
    </location>
</feature>
<dbReference type="RefSeq" id="WP_169606909.1">
    <property type="nucleotide sequence ID" value="NZ_CP051682.1"/>
</dbReference>
<dbReference type="GO" id="GO:0005737">
    <property type="term" value="C:cytoplasm"/>
    <property type="evidence" value="ECO:0007669"/>
    <property type="project" value="UniProtKB-ARBA"/>
</dbReference>
<name>A0A7L5E4Z5_9SPHI</name>
<dbReference type="InterPro" id="IPR051213">
    <property type="entry name" value="START_lipid_transfer"/>
</dbReference>
<dbReference type="PANTHER" id="PTHR19308">
    <property type="entry name" value="PHOSPHATIDYLCHOLINE TRANSFER PROTEIN"/>
    <property type="match status" value="1"/>
</dbReference>
<dbReference type="PANTHER" id="PTHR19308:SF14">
    <property type="entry name" value="START DOMAIN-CONTAINING PROTEIN"/>
    <property type="match status" value="1"/>
</dbReference>
<dbReference type="EMBL" id="CP051682">
    <property type="protein sequence ID" value="QJD95903.1"/>
    <property type="molecule type" value="Genomic_DNA"/>
</dbReference>
<sequence length="214" mass="23783">MKLNLTLILFLLFGITSTQAQNEWKLSTEKDGIKVYSRSVSYSKVKALKVNCEFKATTSQLVAALLDVKACTNWVYHTKSCTLIKQVSPAELYYYSEISVPWPVQNRDFVAHLTVTQNPETKVVTVDGPAVPGMVPAKDGIVRISHSVGQWVITPAGNDLIKVEYTLQVDPGGSIPAWLTNLFATEGPLQSFKNLRTQLQKPAYKNATFTFIKN</sequence>
<organism evidence="3 4">
    <name type="scientific">Mucilaginibacter robiniae</name>
    <dbReference type="NCBI Taxonomy" id="2728022"/>
    <lineage>
        <taxon>Bacteria</taxon>
        <taxon>Pseudomonadati</taxon>
        <taxon>Bacteroidota</taxon>
        <taxon>Sphingobacteriia</taxon>
        <taxon>Sphingobacteriales</taxon>
        <taxon>Sphingobacteriaceae</taxon>
        <taxon>Mucilaginibacter</taxon>
    </lineage>
</organism>
<evidence type="ECO:0000256" key="1">
    <source>
        <dbReference type="SAM" id="SignalP"/>
    </source>
</evidence>
<dbReference type="PIRSF" id="PIRSF039033">
    <property type="entry name" value="START_dom"/>
    <property type="match status" value="1"/>
</dbReference>
<reference evidence="3 4" key="1">
    <citation type="submission" date="2020-04" db="EMBL/GenBank/DDBJ databases">
        <title>Genome sequencing of novel species.</title>
        <authorList>
            <person name="Heo J."/>
            <person name="Kim S.-J."/>
            <person name="Kim J.-S."/>
            <person name="Hong S.-B."/>
            <person name="Kwon S.-W."/>
        </authorList>
    </citation>
    <scope>NUCLEOTIDE SEQUENCE [LARGE SCALE GENOMIC DNA]</scope>
    <source>
        <strain evidence="3 4">F39-2</strain>
    </source>
</reference>
<evidence type="ECO:0000313" key="3">
    <source>
        <dbReference type="EMBL" id="QJD95903.1"/>
    </source>
</evidence>
<dbReference type="GO" id="GO:0008289">
    <property type="term" value="F:lipid binding"/>
    <property type="evidence" value="ECO:0007669"/>
    <property type="project" value="InterPro"/>
</dbReference>
<dbReference type="Pfam" id="PF01852">
    <property type="entry name" value="START"/>
    <property type="match status" value="1"/>
</dbReference>
<dbReference type="Proteomes" id="UP000503278">
    <property type="component" value="Chromosome"/>
</dbReference>
<gene>
    <name evidence="3" type="ORF">HH214_08460</name>
</gene>
<feature type="domain" description="START" evidence="2">
    <location>
        <begin position="24"/>
        <end position="204"/>
    </location>
</feature>
<dbReference type="KEGG" id="mrob:HH214_08460"/>
<dbReference type="AlphaFoldDB" id="A0A7L5E4Z5"/>
<evidence type="ECO:0000313" key="4">
    <source>
        <dbReference type="Proteomes" id="UP000503278"/>
    </source>
</evidence>
<proteinExistence type="predicted"/>
<dbReference type="Gene3D" id="3.30.530.20">
    <property type="match status" value="1"/>
</dbReference>
<dbReference type="InterPro" id="IPR028347">
    <property type="entry name" value="START_dom_prot"/>
</dbReference>
<feature type="chain" id="PRO_5029752056" evidence="1">
    <location>
        <begin position="21"/>
        <end position="214"/>
    </location>
</feature>
<dbReference type="InterPro" id="IPR023393">
    <property type="entry name" value="START-like_dom_sf"/>
</dbReference>
<dbReference type="PROSITE" id="PS50848">
    <property type="entry name" value="START"/>
    <property type="match status" value="1"/>
</dbReference>
<dbReference type="CDD" id="cd08876">
    <property type="entry name" value="START_1"/>
    <property type="match status" value="1"/>
</dbReference>
<keyword evidence="4" id="KW-1185">Reference proteome</keyword>
<dbReference type="InterPro" id="IPR002913">
    <property type="entry name" value="START_lipid-bd_dom"/>
</dbReference>
<evidence type="ECO:0000259" key="2">
    <source>
        <dbReference type="PROSITE" id="PS50848"/>
    </source>
</evidence>
<dbReference type="SUPFAM" id="SSF55961">
    <property type="entry name" value="Bet v1-like"/>
    <property type="match status" value="1"/>
</dbReference>
<protein>
    <submittedName>
        <fullName evidence="3">START domain-containing protein</fullName>
    </submittedName>
</protein>
<accession>A0A7L5E4Z5</accession>
<keyword evidence="1" id="KW-0732">Signal</keyword>